<dbReference type="GO" id="GO:0007021">
    <property type="term" value="P:tubulin complex assembly"/>
    <property type="evidence" value="ECO:0007669"/>
    <property type="project" value="InterPro"/>
</dbReference>
<dbReference type="InterPro" id="IPR036859">
    <property type="entry name" value="CAP-Gly_dom_sf"/>
</dbReference>
<reference evidence="7" key="1">
    <citation type="journal article" date="2014" name="Nat. Commun.">
        <title>Genome sequence of mungbean and insights into evolution within Vigna species.</title>
        <authorList>
            <person name="Kang Y.J."/>
            <person name="Kim S.K."/>
            <person name="Kim M.Y."/>
            <person name="Lestari P."/>
            <person name="Kim K.H."/>
            <person name="Ha B.K."/>
            <person name="Jun T.H."/>
            <person name="Hwang W.J."/>
            <person name="Lee T."/>
            <person name="Lee J."/>
            <person name="Shim S."/>
            <person name="Yoon M.Y."/>
            <person name="Jang Y.E."/>
            <person name="Han K.S."/>
            <person name="Taeprayoon P."/>
            <person name="Yoon N."/>
            <person name="Somta P."/>
            <person name="Tanya P."/>
            <person name="Kim K.S."/>
            <person name="Gwag J.G."/>
            <person name="Moon J.K."/>
            <person name="Lee Y.H."/>
            <person name="Park B.S."/>
            <person name="Bombarely A."/>
            <person name="Doyle J.J."/>
            <person name="Jackson S.A."/>
            <person name="Schafleitner R."/>
            <person name="Srinives P."/>
            <person name="Varshney R.K."/>
            <person name="Lee S.H."/>
        </authorList>
    </citation>
    <scope>NUCLEOTIDE SEQUENCE [LARGE SCALE GENOMIC DNA]</scope>
    <source>
        <strain evidence="7">cv. VC1973A</strain>
    </source>
</reference>
<dbReference type="KEGG" id="vra:106768569"/>
<dbReference type="GO" id="GO:0051010">
    <property type="term" value="F:microtubule plus-end binding"/>
    <property type="evidence" value="ECO:0007669"/>
    <property type="project" value="TreeGrafter"/>
</dbReference>
<dbReference type="InterPro" id="IPR045172">
    <property type="entry name" value="TBCB_Ubl"/>
</dbReference>
<feature type="domain" description="CAP-Gly" evidence="6">
    <location>
        <begin position="267"/>
        <end position="309"/>
    </location>
</feature>
<evidence type="ECO:0000256" key="1">
    <source>
        <dbReference type="ARBA" id="ARBA00004496"/>
    </source>
</evidence>
<keyword evidence="7" id="KW-1185">Reference proteome</keyword>
<dbReference type="Pfam" id="PF14560">
    <property type="entry name" value="Ubiquitin_2"/>
    <property type="match status" value="1"/>
</dbReference>
<dbReference type="SUPFAM" id="SSF74924">
    <property type="entry name" value="Cap-Gly domain"/>
    <property type="match status" value="1"/>
</dbReference>
<sequence>MVSLTGFNIPNIRIATVIATASSSSSSITFSHNVEDHKETLLSQFNVGYIRCFITFCFKIERVCSGNSVCSIRGRKEEEKKVVREGMASSIQLHGEDSVVLRVTHSNLKTFNTDIRFSLQLTVEGVKDKLWKKCGTSVNSMHLELYDDARNDKIADLSDNSKPLGFYSPLDGFRLHVVDLDPTSISSGGWLEDTSLVEKYQISEEAYNKRQDTFRKYKEKITSHVPATAEAKISDTSEEELCANIKVGSRCEVEPGAKRGVVKFVGRAESLGPGFWVGVQYDEPLGKHDGMVKGVRYFECPPSHGGIVRPDKVKVGDYPERDPFEEDEI</sequence>
<dbReference type="GO" id="GO:0035371">
    <property type="term" value="C:microtubule plus-end"/>
    <property type="evidence" value="ECO:0007669"/>
    <property type="project" value="TreeGrafter"/>
</dbReference>
<dbReference type="SMART" id="SM01052">
    <property type="entry name" value="CAP_GLY"/>
    <property type="match status" value="1"/>
</dbReference>
<gene>
    <name evidence="8" type="primary">LOC106768569</name>
</gene>
<dbReference type="GeneID" id="106768569"/>
<dbReference type="InterPro" id="IPR000626">
    <property type="entry name" value="Ubiquitin-like_dom"/>
</dbReference>
<dbReference type="Gene3D" id="3.10.20.90">
    <property type="entry name" value="Phosphatidylinositol 3-kinase Catalytic Subunit, Chain A, domain 1"/>
    <property type="match status" value="1"/>
</dbReference>
<comment type="similarity">
    <text evidence="4">Belongs to the TBCB family.</text>
</comment>
<dbReference type="InterPro" id="IPR029071">
    <property type="entry name" value="Ubiquitin-like_domsf"/>
</dbReference>
<evidence type="ECO:0000313" key="7">
    <source>
        <dbReference type="Proteomes" id="UP000087766"/>
    </source>
</evidence>
<reference evidence="8" key="2">
    <citation type="submission" date="2025-08" db="UniProtKB">
        <authorList>
            <consortium name="RefSeq"/>
        </authorList>
    </citation>
    <scope>IDENTIFICATION</scope>
    <source>
        <tissue evidence="8">Leaf</tissue>
    </source>
</reference>
<accession>A0A1S3UTH7</accession>
<dbReference type="RefSeq" id="XP_014509282.1">
    <property type="nucleotide sequence ID" value="XM_014653796.2"/>
</dbReference>
<dbReference type="GO" id="GO:0043014">
    <property type="term" value="F:alpha-tubulin binding"/>
    <property type="evidence" value="ECO:0007669"/>
    <property type="project" value="InterPro"/>
</dbReference>
<evidence type="ECO:0000313" key="8">
    <source>
        <dbReference type="RefSeq" id="XP_014509282.1"/>
    </source>
</evidence>
<keyword evidence="3" id="KW-0143">Chaperone</keyword>
<organism evidence="7 8">
    <name type="scientific">Vigna radiata var. radiata</name>
    <name type="common">Mung bean</name>
    <name type="synonym">Phaseolus aureus</name>
    <dbReference type="NCBI Taxonomy" id="3916"/>
    <lineage>
        <taxon>Eukaryota</taxon>
        <taxon>Viridiplantae</taxon>
        <taxon>Streptophyta</taxon>
        <taxon>Embryophyta</taxon>
        <taxon>Tracheophyta</taxon>
        <taxon>Spermatophyta</taxon>
        <taxon>Magnoliopsida</taxon>
        <taxon>eudicotyledons</taxon>
        <taxon>Gunneridae</taxon>
        <taxon>Pentapetalae</taxon>
        <taxon>rosids</taxon>
        <taxon>fabids</taxon>
        <taxon>Fabales</taxon>
        <taxon>Fabaceae</taxon>
        <taxon>Papilionoideae</taxon>
        <taxon>50 kb inversion clade</taxon>
        <taxon>NPAAA clade</taxon>
        <taxon>indigoferoid/millettioid clade</taxon>
        <taxon>Phaseoleae</taxon>
        <taxon>Vigna</taxon>
    </lineage>
</organism>
<proteinExistence type="inferred from homology"/>
<dbReference type="Pfam" id="PF01302">
    <property type="entry name" value="CAP_GLY"/>
    <property type="match status" value="1"/>
</dbReference>
<evidence type="ECO:0000259" key="6">
    <source>
        <dbReference type="PROSITE" id="PS50245"/>
    </source>
</evidence>
<dbReference type="AlphaFoldDB" id="A0A1S3UTH7"/>
<name>A0A1S3UTH7_VIGRR</name>
<evidence type="ECO:0000256" key="4">
    <source>
        <dbReference type="ARBA" id="ARBA00025779"/>
    </source>
</evidence>
<dbReference type="GO" id="GO:0005829">
    <property type="term" value="C:cytosol"/>
    <property type="evidence" value="ECO:0007669"/>
    <property type="project" value="UniProtKB-ARBA"/>
</dbReference>
<dbReference type="InterPro" id="IPR000938">
    <property type="entry name" value="CAP-Gly_domain"/>
</dbReference>
<dbReference type="SUPFAM" id="SSF54236">
    <property type="entry name" value="Ubiquitin-like"/>
    <property type="match status" value="1"/>
</dbReference>
<evidence type="ECO:0000256" key="2">
    <source>
        <dbReference type="ARBA" id="ARBA00022490"/>
    </source>
</evidence>
<dbReference type="PANTHER" id="PTHR18916:SF85">
    <property type="entry name" value="TUBULIN-FOLDING COFACTOR B"/>
    <property type="match status" value="1"/>
</dbReference>
<evidence type="ECO:0000256" key="5">
    <source>
        <dbReference type="SAM" id="MobiDB-lite"/>
    </source>
</evidence>
<dbReference type="CDD" id="cd01789">
    <property type="entry name" value="Ubl_TBCB"/>
    <property type="match status" value="1"/>
</dbReference>
<dbReference type="PROSITE" id="PS50245">
    <property type="entry name" value="CAP_GLY_2"/>
    <property type="match status" value="1"/>
</dbReference>
<feature type="region of interest" description="Disordered" evidence="5">
    <location>
        <begin position="310"/>
        <end position="329"/>
    </location>
</feature>
<keyword evidence="2" id="KW-0963">Cytoplasm</keyword>
<protein>
    <submittedName>
        <fullName evidence="8">Tubulin-folding cofactor B</fullName>
    </submittedName>
</protein>
<dbReference type="Proteomes" id="UP000087766">
    <property type="component" value="Chromosome 7"/>
</dbReference>
<dbReference type="Gene3D" id="2.30.30.190">
    <property type="entry name" value="CAP Gly-rich-like domain"/>
    <property type="match status" value="1"/>
</dbReference>
<feature type="compositionally biased region" description="Basic and acidic residues" evidence="5">
    <location>
        <begin position="310"/>
        <end position="322"/>
    </location>
</feature>
<dbReference type="FunFam" id="2.30.30.190:FF:000013">
    <property type="entry name" value="Tubulin-folding cofactor B"/>
    <property type="match status" value="1"/>
</dbReference>
<dbReference type="PANTHER" id="PTHR18916">
    <property type="entry name" value="DYNACTIN 1-RELATED MICROTUBULE-BINDING"/>
    <property type="match status" value="1"/>
</dbReference>
<dbReference type="STRING" id="3916.A0A1S3UTH7"/>
<dbReference type="GO" id="GO:0007023">
    <property type="term" value="P:post-chaperonin tubulin folding pathway"/>
    <property type="evidence" value="ECO:0007669"/>
    <property type="project" value="InterPro"/>
</dbReference>
<dbReference type="GO" id="GO:0005634">
    <property type="term" value="C:nucleus"/>
    <property type="evidence" value="ECO:0007669"/>
    <property type="project" value="TreeGrafter"/>
</dbReference>
<dbReference type="OrthoDB" id="2130750at2759"/>
<evidence type="ECO:0000256" key="3">
    <source>
        <dbReference type="ARBA" id="ARBA00023186"/>
    </source>
</evidence>
<dbReference type="GO" id="GO:0031122">
    <property type="term" value="P:cytoplasmic microtubule organization"/>
    <property type="evidence" value="ECO:0007669"/>
    <property type="project" value="TreeGrafter"/>
</dbReference>
<comment type="subcellular location">
    <subcellularLocation>
        <location evidence="1">Cytoplasm</location>
    </subcellularLocation>
</comment>